<dbReference type="Ensembl" id="ENSCUST00005028830.1">
    <property type="protein sequence ID" value="ENSCUSP00005027856.1"/>
    <property type="gene ID" value="ENSCUSG00005017118.1"/>
</dbReference>
<dbReference type="InterPro" id="IPR007972">
    <property type="entry name" value="Mtfr1"/>
</dbReference>
<reference evidence="4" key="2">
    <citation type="submission" date="2025-08" db="UniProtKB">
        <authorList>
            <consortium name="Ensembl"/>
        </authorList>
    </citation>
    <scope>IDENTIFICATION</scope>
</reference>
<evidence type="ECO:0000256" key="3">
    <source>
        <dbReference type="SAM" id="Phobius"/>
    </source>
</evidence>
<evidence type="ECO:0000256" key="1">
    <source>
        <dbReference type="ARBA" id="ARBA00005807"/>
    </source>
</evidence>
<organism evidence="4 5">
    <name type="scientific">Catharus ustulatus</name>
    <name type="common">Russet-backed thrush</name>
    <name type="synonym">Hylocichla ustulatus</name>
    <dbReference type="NCBI Taxonomy" id="91951"/>
    <lineage>
        <taxon>Eukaryota</taxon>
        <taxon>Metazoa</taxon>
        <taxon>Chordata</taxon>
        <taxon>Craniata</taxon>
        <taxon>Vertebrata</taxon>
        <taxon>Euteleostomi</taxon>
        <taxon>Archelosauria</taxon>
        <taxon>Archosauria</taxon>
        <taxon>Dinosauria</taxon>
        <taxon>Saurischia</taxon>
        <taxon>Theropoda</taxon>
        <taxon>Coelurosauria</taxon>
        <taxon>Aves</taxon>
        <taxon>Neognathae</taxon>
        <taxon>Neoaves</taxon>
        <taxon>Telluraves</taxon>
        <taxon>Australaves</taxon>
        <taxon>Passeriformes</taxon>
        <taxon>Turdidae</taxon>
        <taxon>Catharus</taxon>
    </lineage>
</organism>
<dbReference type="GO" id="GO:0009060">
    <property type="term" value="P:aerobic respiration"/>
    <property type="evidence" value="ECO:0007669"/>
    <property type="project" value="UniProtKB-UniRule"/>
</dbReference>
<name>A0A8C3VHK0_CATUS</name>
<dbReference type="Pfam" id="PF05308">
    <property type="entry name" value="Mito_fiss_reg"/>
    <property type="match status" value="1"/>
</dbReference>
<evidence type="ECO:0000313" key="4">
    <source>
        <dbReference type="Ensembl" id="ENSCUSP00005027856.1"/>
    </source>
</evidence>
<comment type="subcellular location">
    <subcellularLocation>
        <location evidence="2">Mitochondrion</location>
    </subcellularLocation>
</comment>
<keyword evidence="3" id="KW-0472">Membrane</keyword>
<evidence type="ECO:0000313" key="5">
    <source>
        <dbReference type="Proteomes" id="UP000694563"/>
    </source>
</evidence>
<reference evidence="4" key="3">
    <citation type="submission" date="2025-09" db="UniProtKB">
        <authorList>
            <consortium name="Ensembl"/>
        </authorList>
    </citation>
    <scope>IDENTIFICATION</scope>
</reference>
<dbReference type="AlphaFoldDB" id="A0A8C3VHK0"/>
<evidence type="ECO:0000256" key="2">
    <source>
        <dbReference type="RuleBase" id="RU369053"/>
    </source>
</evidence>
<sequence length="68" mass="7841">NMPSFGSLIRKAFPAVTSLCQKKEYGPTRSIVRRLGTILSLEPYPRPYFQVSNLLSYVYFICLYFLVS</sequence>
<dbReference type="Proteomes" id="UP000694563">
    <property type="component" value="Chromosome 3"/>
</dbReference>
<keyword evidence="5" id="KW-1185">Reference proteome</keyword>
<keyword evidence="3" id="KW-0812">Transmembrane</keyword>
<dbReference type="GO" id="GO:0000266">
    <property type="term" value="P:mitochondrial fission"/>
    <property type="evidence" value="ECO:0007669"/>
    <property type="project" value="UniProtKB-UniRule"/>
</dbReference>
<protein>
    <recommendedName>
        <fullName evidence="2">Mitochondrial fission regulator</fullName>
    </recommendedName>
</protein>
<keyword evidence="2" id="KW-0496">Mitochondrion</keyword>
<keyword evidence="3" id="KW-1133">Transmembrane helix</keyword>
<comment type="function">
    <text evidence="2">Plays a role in mitochondrial aerobic respiration. Regulates mitochondrial organization and fission.</text>
</comment>
<feature type="transmembrane region" description="Helical" evidence="3">
    <location>
        <begin position="48"/>
        <end position="67"/>
    </location>
</feature>
<reference evidence="4" key="1">
    <citation type="submission" date="2020-10" db="EMBL/GenBank/DDBJ databases">
        <title>Catharus ustulatus (Swainson's thrush) genome, bCatUst1, primary haplotype v2.</title>
        <authorList>
            <person name="Delmore K."/>
            <person name="Vafadar M."/>
            <person name="Formenti G."/>
            <person name="Chow W."/>
            <person name="Pelan S."/>
            <person name="Howe K."/>
            <person name="Rhie A."/>
            <person name="Mountcastle J."/>
            <person name="Haase B."/>
            <person name="Fedrigo O."/>
            <person name="Jarvis E.D."/>
        </authorList>
    </citation>
    <scope>NUCLEOTIDE SEQUENCE [LARGE SCALE GENOMIC DNA]</scope>
</reference>
<proteinExistence type="inferred from homology"/>
<accession>A0A8C3VHK0</accession>
<dbReference type="GO" id="GO:0005739">
    <property type="term" value="C:mitochondrion"/>
    <property type="evidence" value="ECO:0007669"/>
    <property type="project" value="UniProtKB-SubCell"/>
</dbReference>
<comment type="similarity">
    <text evidence="1 2">Belongs to the MTFR1 family.</text>
</comment>